<reference evidence="2" key="1">
    <citation type="journal article" date="2023" name="G3 (Bethesda)">
        <title>A reference genome for the long-term kleptoplast-retaining sea slug Elysia crispata morphotype clarki.</title>
        <authorList>
            <person name="Eastman K.E."/>
            <person name="Pendleton A.L."/>
            <person name="Shaikh M.A."/>
            <person name="Suttiyut T."/>
            <person name="Ogas R."/>
            <person name="Tomko P."/>
            <person name="Gavelis G."/>
            <person name="Widhalm J.R."/>
            <person name="Wisecaver J.H."/>
        </authorList>
    </citation>
    <scope>NUCLEOTIDE SEQUENCE</scope>
    <source>
        <strain evidence="2">ECLA1</strain>
    </source>
</reference>
<evidence type="ECO:0000313" key="2">
    <source>
        <dbReference type="EMBL" id="KAK3764361.1"/>
    </source>
</evidence>
<organism evidence="2 3">
    <name type="scientific">Elysia crispata</name>
    <name type="common">lettuce slug</name>
    <dbReference type="NCBI Taxonomy" id="231223"/>
    <lineage>
        <taxon>Eukaryota</taxon>
        <taxon>Metazoa</taxon>
        <taxon>Spiralia</taxon>
        <taxon>Lophotrochozoa</taxon>
        <taxon>Mollusca</taxon>
        <taxon>Gastropoda</taxon>
        <taxon>Heterobranchia</taxon>
        <taxon>Euthyneura</taxon>
        <taxon>Panpulmonata</taxon>
        <taxon>Sacoglossa</taxon>
        <taxon>Placobranchoidea</taxon>
        <taxon>Plakobranchidae</taxon>
        <taxon>Elysia</taxon>
    </lineage>
</organism>
<keyword evidence="3" id="KW-1185">Reference proteome</keyword>
<name>A0AAE0Z8P3_9GAST</name>
<dbReference type="EMBL" id="JAWDGP010004442">
    <property type="protein sequence ID" value="KAK3764361.1"/>
    <property type="molecule type" value="Genomic_DNA"/>
</dbReference>
<dbReference type="AlphaFoldDB" id="A0AAE0Z8P3"/>
<feature type="region of interest" description="Disordered" evidence="1">
    <location>
        <begin position="102"/>
        <end position="131"/>
    </location>
</feature>
<sequence length="131" mass="14681">MRIENFITVDRGLHPLLVAPETTVTGKLVFNEIHFKMTRNLEFTHDSKLSYLLSVMLNKSCLRPELDLERNEEATQSQAGSEVGVAVRCMLAARRNTICITTTPHHDTTTPPHHDTTTPSGQSNLQAISQR</sequence>
<protein>
    <submittedName>
        <fullName evidence="2">Uncharacterized protein</fullName>
    </submittedName>
</protein>
<proteinExistence type="predicted"/>
<comment type="caution">
    <text evidence="2">The sequence shown here is derived from an EMBL/GenBank/DDBJ whole genome shotgun (WGS) entry which is preliminary data.</text>
</comment>
<gene>
    <name evidence="2" type="ORF">RRG08_039957</name>
</gene>
<dbReference type="Proteomes" id="UP001283361">
    <property type="component" value="Unassembled WGS sequence"/>
</dbReference>
<feature type="compositionally biased region" description="Polar residues" evidence="1">
    <location>
        <begin position="120"/>
        <end position="131"/>
    </location>
</feature>
<feature type="compositionally biased region" description="Basic and acidic residues" evidence="1">
    <location>
        <begin position="104"/>
        <end position="116"/>
    </location>
</feature>
<accession>A0AAE0Z8P3</accession>
<evidence type="ECO:0000256" key="1">
    <source>
        <dbReference type="SAM" id="MobiDB-lite"/>
    </source>
</evidence>
<evidence type="ECO:0000313" key="3">
    <source>
        <dbReference type="Proteomes" id="UP001283361"/>
    </source>
</evidence>